<dbReference type="Proteomes" id="UP000324222">
    <property type="component" value="Unassembled WGS sequence"/>
</dbReference>
<organism evidence="1 2">
    <name type="scientific">Portunus trituberculatus</name>
    <name type="common">Swimming crab</name>
    <name type="synonym">Neptunus trituberculatus</name>
    <dbReference type="NCBI Taxonomy" id="210409"/>
    <lineage>
        <taxon>Eukaryota</taxon>
        <taxon>Metazoa</taxon>
        <taxon>Ecdysozoa</taxon>
        <taxon>Arthropoda</taxon>
        <taxon>Crustacea</taxon>
        <taxon>Multicrustacea</taxon>
        <taxon>Malacostraca</taxon>
        <taxon>Eumalacostraca</taxon>
        <taxon>Eucarida</taxon>
        <taxon>Decapoda</taxon>
        <taxon>Pleocyemata</taxon>
        <taxon>Brachyura</taxon>
        <taxon>Eubrachyura</taxon>
        <taxon>Portunoidea</taxon>
        <taxon>Portunidae</taxon>
        <taxon>Portuninae</taxon>
        <taxon>Portunus</taxon>
    </lineage>
</organism>
<accession>A0A5B7IRQ8</accession>
<protein>
    <submittedName>
        <fullName evidence="1">Uncharacterized protein</fullName>
    </submittedName>
</protein>
<dbReference type="AlphaFoldDB" id="A0A5B7IRQ8"/>
<gene>
    <name evidence="1" type="ORF">E2C01_079043</name>
</gene>
<proteinExistence type="predicted"/>
<evidence type="ECO:0000313" key="1">
    <source>
        <dbReference type="EMBL" id="MPC84306.1"/>
    </source>
</evidence>
<sequence>MTLLGLCCNLCTAILPHPSATPYHLPASLLSRSLVLPCLYLTMPHPSATPYHLPASDHPCLILSLPSLYLAMPHPVPYLLIMLKGNYEGKGEQYKQL</sequence>
<evidence type="ECO:0000313" key="2">
    <source>
        <dbReference type="Proteomes" id="UP000324222"/>
    </source>
</evidence>
<reference evidence="1 2" key="1">
    <citation type="submission" date="2019-05" db="EMBL/GenBank/DDBJ databases">
        <title>Another draft genome of Portunus trituberculatus and its Hox gene families provides insights of decapod evolution.</title>
        <authorList>
            <person name="Jeong J.-H."/>
            <person name="Song I."/>
            <person name="Kim S."/>
            <person name="Choi T."/>
            <person name="Kim D."/>
            <person name="Ryu S."/>
            <person name="Kim W."/>
        </authorList>
    </citation>
    <scope>NUCLEOTIDE SEQUENCE [LARGE SCALE GENOMIC DNA]</scope>
    <source>
        <tissue evidence="1">Muscle</tissue>
    </source>
</reference>
<keyword evidence="2" id="KW-1185">Reference proteome</keyword>
<name>A0A5B7IRQ8_PORTR</name>
<comment type="caution">
    <text evidence="1">The sequence shown here is derived from an EMBL/GenBank/DDBJ whole genome shotgun (WGS) entry which is preliminary data.</text>
</comment>
<dbReference type="EMBL" id="VSRR010065093">
    <property type="protein sequence ID" value="MPC84306.1"/>
    <property type="molecule type" value="Genomic_DNA"/>
</dbReference>